<feature type="region of interest" description="Disordered" evidence="1">
    <location>
        <begin position="1"/>
        <end position="75"/>
    </location>
</feature>
<evidence type="ECO:0000313" key="3">
    <source>
        <dbReference type="Proteomes" id="UP000178349"/>
    </source>
</evidence>
<feature type="compositionally biased region" description="Polar residues" evidence="1">
    <location>
        <begin position="19"/>
        <end position="30"/>
    </location>
</feature>
<comment type="caution">
    <text evidence="2">The sequence shown here is derived from an EMBL/GenBank/DDBJ whole genome shotgun (WGS) entry which is preliminary data.</text>
</comment>
<name>A0A1F6NLL2_9BACT</name>
<reference evidence="2 3" key="1">
    <citation type="journal article" date="2016" name="Nat. Commun.">
        <title>Thousands of microbial genomes shed light on interconnected biogeochemical processes in an aquifer system.</title>
        <authorList>
            <person name="Anantharaman K."/>
            <person name="Brown C.T."/>
            <person name="Hug L.A."/>
            <person name="Sharon I."/>
            <person name="Castelle C.J."/>
            <person name="Probst A.J."/>
            <person name="Thomas B.C."/>
            <person name="Singh A."/>
            <person name="Wilkins M.J."/>
            <person name="Karaoz U."/>
            <person name="Brodie E.L."/>
            <person name="Williams K.H."/>
            <person name="Hubbard S.S."/>
            <person name="Banfield J.F."/>
        </authorList>
    </citation>
    <scope>NUCLEOTIDE SEQUENCE [LARGE SCALE GENOMIC DNA]</scope>
</reference>
<dbReference type="EMBL" id="MFQW01000060">
    <property type="protein sequence ID" value="OGH84887.1"/>
    <property type="molecule type" value="Genomic_DNA"/>
</dbReference>
<dbReference type="Proteomes" id="UP000178349">
    <property type="component" value="Unassembled WGS sequence"/>
</dbReference>
<feature type="compositionally biased region" description="Basic and acidic residues" evidence="1">
    <location>
        <begin position="46"/>
        <end position="67"/>
    </location>
</feature>
<evidence type="ECO:0000256" key="1">
    <source>
        <dbReference type="SAM" id="MobiDB-lite"/>
    </source>
</evidence>
<sequence>MVPNNLNKTPEEKNFEPNFLNNSETQNNKPSQEKQPDYVGFSPDSTEQRESTIEKNKQETEEQKENSGEIEQNLDNRIQTLKKKLKQNKKKTTIIPIVKDEMTLRIEKVMEAGLEDAFKALTPLQKQEFKIKGEQTAWKIRQLLKKTKVKIKEIFKLLLEWLKILPGVNKFFLEQEAKIKADKILSLKKTTDNNK</sequence>
<accession>A0A1F6NLL2</accession>
<gene>
    <name evidence="2" type="ORF">A2493_00645</name>
</gene>
<protein>
    <submittedName>
        <fullName evidence="2">Uncharacterized protein</fullName>
    </submittedName>
</protein>
<evidence type="ECO:0000313" key="2">
    <source>
        <dbReference type="EMBL" id="OGH84887.1"/>
    </source>
</evidence>
<proteinExistence type="predicted"/>
<dbReference type="AlphaFoldDB" id="A0A1F6NLL2"/>
<organism evidence="2 3">
    <name type="scientific">Candidatus Magasanikbacteria bacterium RIFOXYC12_FULL_33_11</name>
    <dbReference type="NCBI Taxonomy" id="1798701"/>
    <lineage>
        <taxon>Bacteria</taxon>
        <taxon>Candidatus Magasanikiibacteriota</taxon>
    </lineage>
</organism>